<proteinExistence type="inferred from homology"/>
<accession>X1VRM7</accession>
<dbReference type="GO" id="GO:0043024">
    <property type="term" value="F:ribosomal small subunit binding"/>
    <property type="evidence" value="ECO:0007669"/>
    <property type="project" value="TreeGrafter"/>
</dbReference>
<dbReference type="AlphaFoldDB" id="X1VRM7"/>
<gene>
    <name evidence="1" type="ORF">S12H4_56849</name>
</gene>
<evidence type="ECO:0000313" key="1">
    <source>
        <dbReference type="EMBL" id="GAJ19646.1"/>
    </source>
</evidence>
<dbReference type="InterPro" id="IPR020053">
    <property type="entry name" value="Ribosome-bd_factorA_CS"/>
</dbReference>
<dbReference type="InterPro" id="IPR015946">
    <property type="entry name" value="KH_dom-like_a/b"/>
</dbReference>
<dbReference type="PROSITE" id="PS01319">
    <property type="entry name" value="RBFA"/>
    <property type="match status" value="1"/>
</dbReference>
<dbReference type="Gene3D" id="3.30.300.20">
    <property type="match status" value="1"/>
</dbReference>
<name>X1VRM7_9ZZZZ</name>
<dbReference type="PANTHER" id="PTHR33515:SF1">
    <property type="entry name" value="RIBOSOME-BINDING FACTOR A, CHLOROPLASTIC-RELATED"/>
    <property type="match status" value="1"/>
</dbReference>
<dbReference type="InterPro" id="IPR023799">
    <property type="entry name" value="RbfA_dom_sf"/>
</dbReference>
<evidence type="ECO:0008006" key="2">
    <source>
        <dbReference type="Google" id="ProtNLM"/>
    </source>
</evidence>
<comment type="caution">
    <text evidence="1">The sequence shown here is derived from an EMBL/GenBank/DDBJ whole genome shotgun (WGS) entry which is preliminary data.</text>
</comment>
<dbReference type="HAMAP" id="MF_00003">
    <property type="entry name" value="RbfA"/>
    <property type="match status" value="1"/>
</dbReference>
<dbReference type="Pfam" id="PF02033">
    <property type="entry name" value="RBFA"/>
    <property type="match status" value="1"/>
</dbReference>
<dbReference type="GO" id="GO:0005829">
    <property type="term" value="C:cytosol"/>
    <property type="evidence" value="ECO:0007669"/>
    <property type="project" value="TreeGrafter"/>
</dbReference>
<dbReference type="NCBIfam" id="TIGR00082">
    <property type="entry name" value="rbfA"/>
    <property type="match status" value="1"/>
</dbReference>
<dbReference type="PANTHER" id="PTHR33515">
    <property type="entry name" value="RIBOSOME-BINDING FACTOR A, CHLOROPLASTIC-RELATED"/>
    <property type="match status" value="1"/>
</dbReference>
<dbReference type="InterPro" id="IPR000238">
    <property type="entry name" value="RbfA"/>
</dbReference>
<dbReference type="GO" id="GO:0006364">
    <property type="term" value="P:rRNA processing"/>
    <property type="evidence" value="ECO:0007669"/>
    <property type="project" value="InterPro"/>
</dbReference>
<sequence>MTHRIQRLNSLLRHEISELLQRQVKDPRLGSFVTITEVSISPDLRQARIFVSHIGSEEEKQEILSALASASSFFRRELTRRLRLRRIPELSFQWDDSIERGVHLLKLIDQVTTDNTTNQHSG</sequence>
<reference evidence="1" key="1">
    <citation type="journal article" date="2014" name="Front. Microbiol.">
        <title>High frequency of phylogenetically diverse reductive dehalogenase-homologous genes in deep subseafloor sedimentary metagenomes.</title>
        <authorList>
            <person name="Kawai M."/>
            <person name="Futagami T."/>
            <person name="Toyoda A."/>
            <person name="Takaki Y."/>
            <person name="Nishi S."/>
            <person name="Hori S."/>
            <person name="Arai W."/>
            <person name="Tsubouchi T."/>
            <person name="Morono Y."/>
            <person name="Uchiyama I."/>
            <person name="Ito T."/>
            <person name="Fujiyama A."/>
            <person name="Inagaki F."/>
            <person name="Takami H."/>
        </authorList>
    </citation>
    <scope>NUCLEOTIDE SEQUENCE</scope>
    <source>
        <strain evidence="1">Expedition CK06-06</strain>
    </source>
</reference>
<organism evidence="1">
    <name type="scientific">marine sediment metagenome</name>
    <dbReference type="NCBI Taxonomy" id="412755"/>
    <lineage>
        <taxon>unclassified sequences</taxon>
        <taxon>metagenomes</taxon>
        <taxon>ecological metagenomes</taxon>
    </lineage>
</organism>
<dbReference type="SUPFAM" id="SSF89919">
    <property type="entry name" value="Ribosome-binding factor A, RbfA"/>
    <property type="match status" value="1"/>
</dbReference>
<protein>
    <recommendedName>
        <fullName evidence="2">Ribosome-binding factor A</fullName>
    </recommendedName>
</protein>
<dbReference type="EMBL" id="BARW01036668">
    <property type="protein sequence ID" value="GAJ19646.1"/>
    <property type="molecule type" value="Genomic_DNA"/>
</dbReference>